<keyword evidence="2" id="KW-1185">Reference proteome</keyword>
<feature type="non-terminal residue" evidence="1">
    <location>
        <position position="44"/>
    </location>
</feature>
<reference evidence="1 2" key="1">
    <citation type="submission" date="2016-10" db="EMBL/GenBank/DDBJ databases">
        <authorList>
            <person name="de Groot N.N."/>
        </authorList>
    </citation>
    <scope>NUCLEOTIDE SEQUENCE [LARGE SCALE GENOMIC DNA]</scope>
    <source>
        <strain evidence="1 2">CGMCC 1.7031</strain>
    </source>
</reference>
<name>A0A1G5KN96_9FLAO</name>
<evidence type="ECO:0000313" key="2">
    <source>
        <dbReference type="Proteomes" id="UP000199354"/>
    </source>
</evidence>
<gene>
    <name evidence="1" type="ORF">SAMN02927903_03375</name>
</gene>
<dbReference type="STRING" id="490189.SAMN02927903_03375"/>
<accession>A0A1G5KN96</accession>
<dbReference type="EMBL" id="FMVF01000060">
    <property type="protein sequence ID" value="SCZ01568.1"/>
    <property type="molecule type" value="Genomic_DNA"/>
</dbReference>
<proteinExistence type="predicted"/>
<dbReference type="Proteomes" id="UP000199354">
    <property type="component" value="Unassembled WGS sequence"/>
</dbReference>
<sequence>MILRYIYKPSRRITAASLHCGVFRGRKFPFHEETLSSAERTQSA</sequence>
<dbReference type="AlphaFoldDB" id="A0A1G5KN96"/>
<evidence type="ECO:0000313" key="1">
    <source>
        <dbReference type="EMBL" id="SCZ01568.1"/>
    </source>
</evidence>
<organism evidence="1 2">
    <name type="scientific">Flavobacterium caeni</name>
    <dbReference type="NCBI Taxonomy" id="490189"/>
    <lineage>
        <taxon>Bacteria</taxon>
        <taxon>Pseudomonadati</taxon>
        <taxon>Bacteroidota</taxon>
        <taxon>Flavobacteriia</taxon>
        <taxon>Flavobacteriales</taxon>
        <taxon>Flavobacteriaceae</taxon>
        <taxon>Flavobacterium</taxon>
    </lineage>
</organism>
<protein>
    <submittedName>
        <fullName evidence="1">Uncharacterized protein</fullName>
    </submittedName>
</protein>